<evidence type="ECO:0000256" key="4">
    <source>
        <dbReference type="ARBA" id="ARBA00010617"/>
    </source>
</evidence>
<dbReference type="GO" id="GO:0020037">
    <property type="term" value="F:heme binding"/>
    <property type="evidence" value="ECO:0007669"/>
    <property type="project" value="InterPro"/>
</dbReference>
<proteinExistence type="inferred from homology"/>
<gene>
    <name evidence="14" type="ORF">H1R20_g11176</name>
</gene>
<dbReference type="PRINTS" id="PR00385">
    <property type="entry name" value="P450"/>
</dbReference>
<organism evidence="14 15">
    <name type="scientific">Candolleomyces eurysporus</name>
    <dbReference type="NCBI Taxonomy" id="2828524"/>
    <lineage>
        <taxon>Eukaryota</taxon>
        <taxon>Fungi</taxon>
        <taxon>Dikarya</taxon>
        <taxon>Basidiomycota</taxon>
        <taxon>Agaricomycotina</taxon>
        <taxon>Agaricomycetes</taxon>
        <taxon>Agaricomycetidae</taxon>
        <taxon>Agaricales</taxon>
        <taxon>Agaricineae</taxon>
        <taxon>Psathyrellaceae</taxon>
        <taxon>Candolleomyces</taxon>
    </lineage>
</organism>
<reference evidence="14" key="1">
    <citation type="submission" date="2022-06" db="EMBL/GenBank/DDBJ databases">
        <title>Genome Sequence of Candolleomyces eurysporus.</title>
        <authorList>
            <person name="Buettner E."/>
        </authorList>
    </citation>
    <scope>NUCLEOTIDE SEQUENCE</scope>
    <source>
        <strain evidence="14">VTCC 930004</strain>
    </source>
</reference>
<evidence type="ECO:0000256" key="13">
    <source>
        <dbReference type="PIRSR" id="PIRSR602403-1"/>
    </source>
</evidence>
<dbReference type="Pfam" id="PF00067">
    <property type="entry name" value="p450"/>
    <property type="match status" value="1"/>
</dbReference>
<dbReference type="GO" id="GO:0016705">
    <property type="term" value="F:oxidoreductase activity, acting on paired donors, with incorporation or reduction of molecular oxygen"/>
    <property type="evidence" value="ECO:0007669"/>
    <property type="project" value="InterPro"/>
</dbReference>
<evidence type="ECO:0000256" key="5">
    <source>
        <dbReference type="ARBA" id="ARBA00022617"/>
    </source>
</evidence>
<dbReference type="GO" id="GO:0016020">
    <property type="term" value="C:membrane"/>
    <property type="evidence" value="ECO:0007669"/>
    <property type="project" value="UniProtKB-SubCell"/>
</dbReference>
<dbReference type="AlphaFoldDB" id="A0A9W8J1Y4"/>
<keyword evidence="12" id="KW-0472">Membrane</keyword>
<dbReference type="GO" id="GO:0004497">
    <property type="term" value="F:monooxygenase activity"/>
    <property type="evidence" value="ECO:0007669"/>
    <property type="project" value="UniProtKB-KW"/>
</dbReference>
<sequence length="431" mass="48426">MESLGHFDQFWSYTGWAFHKELADKYGPVSKLRGPFGQTIMYVYDPKALHHIFVKDQQIFEETPGFLIGMDATFGKGLFSTTGGSLSHHLISLSEYGGRPVGDKLMIARHFILPLVYNIGTPRFRRWVVDTLPWKNLHELRDIVDVMQDTAVEIVESKKRAIQAGDEAILQQIGKGNDIISILIKENMKASEEDKLPEAELIGQVSSLTFAAMDTTSNALCRTLYVLCERQDAQDRLRAEIRAARRKIGGGELGYDELVSLPYLDAVCRETLRLYPPVSTVVREAREDIILPFSKPIRGKDGTEMHEVLVPKGTTVFPSILSSNRNPDVWGPDADEWKPERWMDGLPDSVAEARIPGIYSHLMTFIGGSRACIGFKFSQLEMKIVLCVMLDKFKFSLPKDRKIFWRMTGIVSPSVEGGSKAEMPIIVSLAD</sequence>
<dbReference type="SUPFAM" id="SSF48264">
    <property type="entry name" value="Cytochrome P450"/>
    <property type="match status" value="1"/>
</dbReference>
<dbReference type="InterPro" id="IPR002403">
    <property type="entry name" value="Cyt_P450_E_grp-IV"/>
</dbReference>
<feature type="non-terminal residue" evidence="14">
    <location>
        <position position="431"/>
    </location>
</feature>
<evidence type="ECO:0008006" key="16">
    <source>
        <dbReference type="Google" id="ProtNLM"/>
    </source>
</evidence>
<evidence type="ECO:0000313" key="14">
    <source>
        <dbReference type="EMBL" id="KAJ2925924.1"/>
    </source>
</evidence>
<dbReference type="OrthoDB" id="1470350at2759"/>
<comment type="subcellular location">
    <subcellularLocation>
        <location evidence="2">Membrane</location>
    </subcellularLocation>
</comment>
<evidence type="ECO:0000256" key="1">
    <source>
        <dbReference type="ARBA" id="ARBA00001971"/>
    </source>
</evidence>
<evidence type="ECO:0000256" key="6">
    <source>
        <dbReference type="ARBA" id="ARBA00022692"/>
    </source>
</evidence>
<dbReference type="PRINTS" id="PR00465">
    <property type="entry name" value="EP450IV"/>
</dbReference>
<dbReference type="Gene3D" id="1.10.630.10">
    <property type="entry name" value="Cytochrome P450"/>
    <property type="match status" value="2"/>
</dbReference>
<dbReference type="EMBL" id="JANBPK010001099">
    <property type="protein sequence ID" value="KAJ2925924.1"/>
    <property type="molecule type" value="Genomic_DNA"/>
</dbReference>
<comment type="caution">
    <text evidence="14">The sequence shown here is derived from an EMBL/GenBank/DDBJ whole genome shotgun (WGS) entry which is preliminary data.</text>
</comment>
<accession>A0A9W8J1Y4</accession>
<evidence type="ECO:0000256" key="8">
    <source>
        <dbReference type="ARBA" id="ARBA00022989"/>
    </source>
</evidence>
<comment type="pathway">
    <text evidence="3">Secondary metabolite biosynthesis; terpenoid biosynthesis.</text>
</comment>
<keyword evidence="10 13" id="KW-0408">Iron</keyword>
<dbReference type="InterPro" id="IPR050121">
    <property type="entry name" value="Cytochrome_P450_monoxygenase"/>
</dbReference>
<keyword evidence="6" id="KW-0812">Transmembrane</keyword>
<dbReference type="InterPro" id="IPR001128">
    <property type="entry name" value="Cyt_P450"/>
</dbReference>
<keyword evidence="15" id="KW-1185">Reference proteome</keyword>
<keyword evidence="7 13" id="KW-0479">Metal-binding</keyword>
<keyword evidence="5 13" id="KW-0349">Heme</keyword>
<feature type="binding site" description="axial binding residue" evidence="13">
    <location>
        <position position="372"/>
    </location>
    <ligand>
        <name>heme</name>
        <dbReference type="ChEBI" id="CHEBI:30413"/>
    </ligand>
    <ligandPart>
        <name>Fe</name>
        <dbReference type="ChEBI" id="CHEBI:18248"/>
    </ligandPart>
</feature>
<evidence type="ECO:0000313" key="15">
    <source>
        <dbReference type="Proteomes" id="UP001140091"/>
    </source>
</evidence>
<evidence type="ECO:0000256" key="11">
    <source>
        <dbReference type="ARBA" id="ARBA00023033"/>
    </source>
</evidence>
<dbReference type="PANTHER" id="PTHR24305:SF166">
    <property type="entry name" value="CYTOCHROME P450 12A4, MITOCHONDRIAL-RELATED"/>
    <property type="match status" value="1"/>
</dbReference>
<keyword evidence="9" id="KW-0560">Oxidoreductase</keyword>
<evidence type="ECO:0000256" key="3">
    <source>
        <dbReference type="ARBA" id="ARBA00004721"/>
    </source>
</evidence>
<evidence type="ECO:0000256" key="9">
    <source>
        <dbReference type="ARBA" id="ARBA00023002"/>
    </source>
</evidence>
<keyword evidence="8" id="KW-1133">Transmembrane helix</keyword>
<comment type="cofactor">
    <cofactor evidence="1 13">
        <name>heme</name>
        <dbReference type="ChEBI" id="CHEBI:30413"/>
    </cofactor>
</comment>
<keyword evidence="11" id="KW-0503">Monooxygenase</keyword>
<name>A0A9W8J1Y4_9AGAR</name>
<evidence type="ECO:0000256" key="12">
    <source>
        <dbReference type="ARBA" id="ARBA00023136"/>
    </source>
</evidence>
<dbReference type="GO" id="GO:0005506">
    <property type="term" value="F:iron ion binding"/>
    <property type="evidence" value="ECO:0007669"/>
    <property type="project" value="InterPro"/>
</dbReference>
<dbReference type="InterPro" id="IPR036396">
    <property type="entry name" value="Cyt_P450_sf"/>
</dbReference>
<evidence type="ECO:0000256" key="7">
    <source>
        <dbReference type="ARBA" id="ARBA00022723"/>
    </source>
</evidence>
<dbReference type="PANTHER" id="PTHR24305">
    <property type="entry name" value="CYTOCHROME P450"/>
    <property type="match status" value="1"/>
</dbReference>
<evidence type="ECO:0000256" key="10">
    <source>
        <dbReference type="ARBA" id="ARBA00023004"/>
    </source>
</evidence>
<evidence type="ECO:0000256" key="2">
    <source>
        <dbReference type="ARBA" id="ARBA00004370"/>
    </source>
</evidence>
<comment type="similarity">
    <text evidence="4">Belongs to the cytochrome P450 family.</text>
</comment>
<dbReference type="Proteomes" id="UP001140091">
    <property type="component" value="Unassembled WGS sequence"/>
</dbReference>
<protein>
    <recommendedName>
        <fullName evidence="16">Cytochrome P450</fullName>
    </recommendedName>
</protein>